<dbReference type="PANTHER" id="PTHR24416:SF602">
    <property type="entry name" value="PROTEIN VER-1-RELATED"/>
    <property type="match status" value="1"/>
</dbReference>
<reference evidence="3" key="1">
    <citation type="submission" date="2022-11" db="UniProtKB">
        <authorList>
            <consortium name="WormBaseParasite"/>
        </authorList>
    </citation>
    <scope>IDENTIFICATION</scope>
</reference>
<dbReference type="PROSITE" id="PS50011">
    <property type="entry name" value="PROTEIN_KINASE_DOM"/>
    <property type="match status" value="1"/>
</dbReference>
<dbReference type="InterPro" id="IPR000719">
    <property type="entry name" value="Prot_kinase_dom"/>
</dbReference>
<dbReference type="InterPro" id="IPR050122">
    <property type="entry name" value="RTK"/>
</dbReference>
<evidence type="ECO:0000313" key="3">
    <source>
        <dbReference type="WBParaSite" id="PSAMB.scaffold100size79852.g2086.t1"/>
    </source>
</evidence>
<dbReference type="InterPro" id="IPR011009">
    <property type="entry name" value="Kinase-like_dom_sf"/>
</dbReference>
<keyword evidence="2" id="KW-1185">Reference proteome</keyword>
<protein>
    <submittedName>
        <fullName evidence="3">Protein kinase domain-containing protein</fullName>
    </submittedName>
</protein>
<dbReference type="GO" id="GO:0005524">
    <property type="term" value="F:ATP binding"/>
    <property type="evidence" value="ECO:0007669"/>
    <property type="project" value="InterPro"/>
</dbReference>
<dbReference type="SUPFAM" id="SSF56112">
    <property type="entry name" value="Protein kinase-like (PK-like)"/>
    <property type="match status" value="1"/>
</dbReference>
<dbReference type="AlphaFoldDB" id="A0A914UI41"/>
<dbReference type="GO" id="GO:0043235">
    <property type="term" value="C:receptor complex"/>
    <property type="evidence" value="ECO:0007669"/>
    <property type="project" value="TreeGrafter"/>
</dbReference>
<dbReference type="Pfam" id="PF07714">
    <property type="entry name" value="PK_Tyr_Ser-Thr"/>
    <property type="match status" value="1"/>
</dbReference>
<dbReference type="GO" id="GO:0007169">
    <property type="term" value="P:cell surface receptor protein tyrosine kinase signaling pathway"/>
    <property type="evidence" value="ECO:0007669"/>
    <property type="project" value="TreeGrafter"/>
</dbReference>
<evidence type="ECO:0000313" key="2">
    <source>
        <dbReference type="Proteomes" id="UP000887566"/>
    </source>
</evidence>
<dbReference type="Gene3D" id="3.30.200.20">
    <property type="entry name" value="Phosphorylase Kinase, domain 1"/>
    <property type="match status" value="1"/>
</dbReference>
<name>A0A914UI41_9BILA</name>
<feature type="domain" description="Protein kinase" evidence="1">
    <location>
        <begin position="60"/>
        <end position="193"/>
    </location>
</feature>
<dbReference type="GO" id="GO:0005886">
    <property type="term" value="C:plasma membrane"/>
    <property type="evidence" value="ECO:0007669"/>
    <property type="project" value="TreeGrafter"/>
</dbReference>
<dbReference type="InterPro" id="IPR001245">
    <property type="entry name" value="Ser-Thr/Tyr_kinase_cat_dom"/>
</dbReference>
<evidence type="ECO:0000259" key="1">
    <source>
        <dbReference type="PROSITE" id="PS50011"/>
    </source>
</evidence>
<dbReference type="WBParaSite" id="PSAMB.scaffold100size79852.g2086.t1">
    <property type="protein sequence ID" value="PSAMB.scaffold100size79852.g2086.t1"/>
    <property type="gene ID" value="PSAMB.scaffold100size79852.g2086"/>
</dbReference>
<organism evidence="2 3">
    <name type="scientific">Plectus sambesii</name>
    <dbReference type="NCBI Taxonomy" id="2011161"/>
    <lineage>
        <taxon>Eukaryota</taxon>
        <taxon>Metazoa</taxon>
        <taxon>Ecdysozoa</taxon>
        <taxon>Nematoda</taxon>
        <taxon>Chromadorea</taxon>
        <taxon>Plectida</taxon>
        <taxon>Plectina</taxon>
        <taxon>Plectoidea</taxon>
        <taxon>Plectidae</taxon>
        <taxon>Plectus</taxon>
    </lineage>
</organism>
<sequence>MIEEDSEHFTDDNDGARYYAEPYDKLLNDDNVYEELDPLFQDRLDYEAIGEKYEIKRDQLTIIKLINRGYYSDIHMGMLSLSSGSVTVAVKMPQLYTDTINATEREDTLRRQRRALRDELNIFVHLQSSSAGGHENVLKLIGAITTIKNDFCLLTEYCDRGSMDCFLQTKRGNSKFEDELIYETNRSGEVWKV</sequence>
<dbReference type="Proteomes" id="UP000887566">
    <property type="component" value="Unplaced"/>
</dbReference>
<proteinExistence type="predicted"/>
<accession>A0A914UI41</accession>
<dbReference type="PANTHER" id="PTHR24416">
    <property type="entry name" value="TYROSINE-PROTEIN KINASE RECEPTOR"/>
    <property type="match status" value="1"/>
</dbReference>
<dbReference type="GO" id="GO:0004714">
    <property type="term" value="F:transmembrane receptor protein tyrosine kinase activity"/>
    <property type="evidence" value="ECO:0007669"/>
    <property type="project" value="TreeGrafter"/>
</dbReference>